<evidence type="ECO:0000313" key="2">
    <source>
        <dbReference type="EMBL" id="EXX79783.1"/>
    </source>
</evidence>
<sequence>MKGTWKVIIFVVLFGVLSFLVITYFSTTAGTDREPIMSKEEKQETRLTNQIFAVANKILKENGYKSNFMSIEVENPPESLKIEIIEEQKLFKQIKPRITRAVRHEIKAKLGIDMDINLTRKKLKIKKFGITLLVLVALLMPSNAFAATGWQLKGTEYIAIPSNGNVLTDVYTATDGGNFKLEITGAADSNSVGAAMYVNGVWRDTKATGFNSSGKAVIEFSGLSSGNKVQFDLTLIDHDVVTVKFYD</sequence>
<feature type="transmembrane region" description="Helical" evidence="1">
    <location>
        <begin position="128"/>
        <end position="150"/>
    </location>
</feature>
<dbReference type="AlphaFoldDB" id="A0A015NK22"/>
<keyword evidence="1" id="KW-0472">Membrane</keyword>
<keyword evidence="1" id="KW-0812">Transmembrane</keyword>
<comment type="caution">
    <text evidence="2">The sequence shown here is derived from an EMBL/GenBank/DDBJ whole genome shotgun (WGS) entry which is preliminary data.</text>
</comment>
<evidence type="ECO:0000313" key="3">
    <source>
        <dbReference type="Proteomes" id="UP000022910"/>
    </source>
</evidence>
<dbReference type="EMBL" id="JEMT01001363">
    <property type="protein sequence ID" value="EXX79783.1"/>
    <property type="molecule type" value="Genomic_DNA"/>
</dbReference>
<name>A0A015NK22_RHIIW</name>
<keyword evidence="3" id="KW-1185">Reference proteome</keyword>
<accession>A0A015NK22</accession>
<proteinExistence type="predicted"/>
<reference evidence="2 3" key="1">
    <citation type="submission" date="2014-02" db="EMBL/GenBank/DDBJ databases">
        <title>Single nucleus genome sequencing reveals high similarity among nuclei of an endomycorrhizal fungus.</title>
        <authorList>
            <person name="Lin K."/>
            <person name="Geurts R."/>
            <person name="Zhang Z."/>
            <person name="Limpens E."/>
            <person name="Saunders D.G."/>
            <person name="Mu D."/>
            <person name="Pang E."/>
            <person name="Cao H."/>
            <person name="Cha H."/>
            <person name="Lin T."/>
            <person name="Zhou Q."/>
            <person name="Shang Y."/>
            <person name="Li Y."/>
            <person name="Ivanov S."/>
            <person name="Sharma T."/>
            <person name="Velzen R.V."/>
            <person name="Ruijter N.D."/>
            <person name="Aanen D.K."/>
            <person name="Win J."/>
            <person name="Kamoun S."/>
            <person name="Bisseling T."/>
            <person name="Huang S."/>
        </authorList>
    </citation>
    <scope>NUCLEOTIDE SEQUENCE [LARGE SCALE GENOMIC DNA]</scope>
    <source>
        <strain evidence="3">DAOM197198w</strain>
    </source>
</reference>
<dbReference type="HOGENOM" id="CLU_1125051_0_0_1"/>
<dbReference type="Proteomes" id="UP000022910">
    <property type="component" value="Unassembled WGS sequence"/>
</dbReference>
<gene>
    <name evidence="2" type="ORF">RirG_002210</name>
</gene>
<protein>
    <submittedName>
        <fullName evidence="2">Uncharacterized protein</fullName>
    </submittedName>
</protein>
<evidence type="ECO:0000256" key="1">
    <source>
        <dbReference type="SAM" id="Phobius"/>
    </source>
</evidence>
<keyword evidence="1" id="KW-1133">Transmembrane helix</keyword>
<feature type="transmembrane region" description="Helical" evidence="1">
    <location>
        <begin position="6"/>
        <end position="27"/>
    </location>
</feature>
<organism evidence="2 3">
    <name type="scientific">Rhizophagus irregularis (strain DAOM 197198w)</name>
    <name type="common">Glomus intraradices</name>
    <dbReference type="NCBI Taxonomy" id="1432141"/>
    <lineage>
        <taxon>Eukaryota</taxon>
        <taxon>Fungi</taxon>
        <taxon>Fungi incertae sedis</taxon>
        <taxon>Mucoromycota</taxon>
        <taxon>Glomeromycotina</taxon>
        <taxon>Glomeromycetes</taxon>
        <taxon>Glomerales</taxon>
        <taxon>Glomeraceae</taxon>
        <taxon>Rhizophagus</taxon>
    </lineage>
</organism>